<dbReference type="CDD" id="cd00688">
    <property type="entry name" value="ISOPREN_C2_like"/>
    <property type="match status" value="1"/>
</dbReference>
<feature type="chain" id="PRO_5031433000" evidence="3">
    <location>
        <begin position="30"/>
        <end position="361"/>
    </location>
</feature>
<evidence type="ECO:0000313" key="5">
    <source>
        <dbReference type="Proteomes" id="UP000527616"/>
    </source>
</evidence>
<sequence length="361" mass="35675">MTPARPLAKVLSALAATLLLLWPALPAAAAPPAQAAADAGAWLAAQQAPADDPTVMVDVALGLVSADRGDDAARLADELVADAGDADAASAAKLAVLVSATGGDPANAGGTNLIEAIGKGTAKDGQVGQYGSAFGQAWAILAYAWAGEEVPDQVVTKLGDYVDPAGSGAFGFETDGKFSPDVDSTAMAIMALSRLTEPSKLQEPAIAWLESQRAADGSFPGFSKVNSTGLAVAALTELGRDETAGQEWLAAQQLPDGSLPAAEGGAGDLRATSQGVLGLTGIGYATLVGTQGADLGGDVVSSDEGPDTSDGLSPGLLVGVAVAVGAGVLAAGLLLTRRRRTTESSGTAAGAPRDRDGSTDS</sequence>
<dbReference type="SUPFAM" id="SSF48239">
    <property type="entry name" value="Terpenoid cyclases/Protein prenyltransferases"/>
    <property type="match status" value="1"/>
</dbReference>
<feature type="compositionally biased region" description="Basic and acidic residues" evidence="1">
    <location>
        <begin position="352"/>
        <end position="361"/>
    </location>
</feature>
<evidence type="ECO:0000256" key="3">
    <source>
        <dbReference type="SAM" id="SignalP"/>
    </source>
</evidence>
<name>A0A7Z0D7P1_9ACTN</name>
<dbReference type="AlphaFoldDB" id="A0A7Z0D7P1"/>
<feature type="transmembrane region" description="Helical" evidence="2">
    <location>
        <begin position="316"/>
        <end position="335"/>
    </location>
</feature>
<protein>
    <submittedName>
        <fullName evidence="4">Uncharacterized protein</fullName>
    </submittedName>
</protein>
<dbReference type="RefSeq" id="WP_179444341.1">
    <property type="nucleotide sequence ID" value="NZ_JACBZS010000001.1"/>
</dbReference>
<dbReference type="EMBL" id="JACBZS010000001">
    <property type="protein sequence ID" value="NYI70374.1"/>
    <property type="molecule type" value="Genomic_DNA"/>
</dbReference>
<evidence type="ECO:0000313" key="4">
    <source>
        <dbReference type="EMBL" id="NYI70374.1"/>
    </source>
</evidence>
<keyword evidence="2" id="KW-1133">Transmembrane helix</keyword>
<feature type="signal peptide" evidence="3">
    <location>
        <begin position="1"/>
        <end position="29"/>
    </location>
</feature>
<dbReference type="Proteomes" id="UP000527616">
    <property type="component" value="Unassembled WGS sequence"/>
</dbReference>
<comment type="caution">
    <text evidence="4">The sequence shown here is derived from an EMBL/GenBank/DDBJ whole genome shotgun (WGS) entry which is preliminary data.</text>
</comment>
<dbReference type="Gene3D" id="1.50.10.20">
    <property type="match status" value="1"/>
</dbReference>
<gene>
    <name evidence="4" type="ORF">GGQ54_000934</name>
</gene>
<keyword evidence="5" id="KW-1185">Reference proteome</keyword>
<accession>A0A7Z0D7P1</accession>
<evidence type="ECO:0000256" key="2">
    <source>
        <dbReference type="SAM" id="Phobius"/>
    </source>
</evidence>
<keyword evidence="2" id="KW-0812">Transmembrane</keyword>
<keyword evidence="3" id="KW-0732">Signal</keyword>
<feature type="region of interest" description="Disordered" evidence="1">
    <location>
        <begin position="339"/>
        <end position="361"/>
    </location>
</feature>
<evidence type="ECO:0000256" key="1">
    <source>
        <dbReference type="SAM" id="MobiDB-lite"/>
    </source>
</evidence>
<dbReference type="InterPro" id="IPR008930">
    <property type="entry name" value="Terpenoid_cyclase/PrenylTrfase"/>
</dbReference>
<keyword evidence="2" id="KW-0472">Membrane</keyword>
<proteinExistence type="predicted"/>
<reference evidence="4 5" key="1">
    <citation type="submission" date="2020-07" db="EMBL/GenBank/DDBJ databases">
        <title>Sequencing the genomes of 1000 actinobacteria strains.</title>
        <authorList>
            <person name="Klenk H.-P."/>
        </authorList>
    </citation>
    <scope>NUCLEOTIDE SEQUENCE [LARGE SCALE GENOMIC DNA]</scope>
    <source>
        <strain evidence="4 5">DSM 103164</strain>
    </source>
</reference>
<organism evidence="4 5">
    <name type="scientific">Naumannella cuiyingiana</name>
    <dbReference type="NCBI Taxonomy" id="1347891"/>
    <lineage>
        <taxon>Bacteria</taxon>
        <taxon>Bacillati</taxon>
        <taxon>Actinomycetota</taxon>
        <taxon>Actinomycetes</taxon>
        <taxon>Propionibacteriales</taxon>
        <taxon>Propionibacteriaceae</taxon>
        <taxon>Naumannella</taxon>
    </lineage>
</organism>